<feature type="region of interest" description="Disordered" evidence="3">
    <location>
        <begin position="611"/>
        <end position="643"/>
    </location>
</feature>
<reference evidence="4 5" key="1">
    <citation type="submission" date="2017-01" db="EMBL/GenBank/DDBJ databases">
        <authorList>
            <person name="Mah S.A."/>
            <person name="Swanson W.J."/>
            <person name="Moy G.W."/>
            <person name="Vacquier V.D."/>
        </authorList>
    </citation>
    <scope>NUCLEOTIDE SEQUENCE [LARGE SCALE GENOMIC DNA]</scope>
    <source>
        <strain evidence="4 5">GSMNP</strain>
    </source>
</reference>
<gene>
    <name evidence="4" type="ORF">AYI70_g2006</name>
</gene>
<feature type="region of interest" description="Disordered" evidence="3">
    <location>
        <begin position="108"/>
        <end position="128"/>
    </location>
</feature>
<keyword evidence="2" id="KW-0131">Cell cycle</keyword>
<dbReference type="Proteomes" id="UP000187283">
    <property type="component" value="Unassembled WGS sequence"/>
</dbReference>
<evidence type="ECO:0000256" key="3">
    <source>
        <dbReference type="SAM" id="MobiDB-lite"/>
    </source>
</evidence>
<accession>A0A1R1YAB0</accession>
<evidence type="ECO:0000313" key="4">
    <source>
        <dbReference type="EMBL" id="OMJ23808.1"/>
    </source>
</evidence>
<dbReference type="OrthoDB" id="295029at2759"/>
<feature type="compositionally biased region" description="Low complexity" evidence="3">
    <location>
        <begin position="584"/>
        <end position="595"/>
    </location>
</feature>
<keyword evidence="5" id="KW-1185">Reference proteome</keyword>
<evidence type="ECO:0000256" key="2">
    <source>
        <dbReference type="ARBA" id="ARBA00023306"/>
    </source>
</evidence>
<dbReference type="PANTHER" id="PTHR12634">
    <property type="entry name" value="SIT4 YEAST -ASSOCIATING PROTEIN-RELATED"/>
    <property type="match status" value="1"/>
</dbReference>
<evidence type="ECO:0000313" key="5">
    <source>
        <dbReference type="Proteomes" id="UP000187283"/>
    </source>
</evidence>
<feature type="region of interest" description="Disordered" evidence="3">
    <location>
        <begin position="823"/>
        <end position="859"/>
    </location>
</feature>
<name>A0A1R1YAB0_9FUNG</name>
<protein>
    <submittedName>
        <fullName evidence="4">Extragenic suppressor of kinetochore protein 1</fullName>
    </submittedName>
</protein>
<dbReference type="InterPro" id="IPR007587">
    <property type="entry name" value="SAPS"/>
</dbReference>
<organism evidence="4 5">
    <name type="scientific">Smittium culicis</name>
    <dbReference type="NCBI Taxonomy" id="133412"/>
    <lineage>
        <taxon>Eukaryota</taxon>
        <taxon>Fungi</taxon>
        <taxon>Fungi incertae sedis</taxon>
        <taxon>Zoopagomycota</taxon>
        <taxon>Kickxellomycotina</taxon>
        <taxon>Harpellomycetes</taxon>
        <taxon>Harpellales</taxon>
        <taxon>Legeriomycetaceae</taxon>
        <taxon>Smittium</taxon>
    </lineage>
</organism>
<feature type="region of interest" description="Disordered" evidence="3">
    <location>
        <begin position="571"/>
        <end position="597"/>
    </location>
</feature>
<evidence type="ECO:0000256" key="1">
    <source>
        <dbReference type="ARBA" id="ARBA00006180"/>
    </source>
</evidence>
<proteinExistence type="inferred from homology"/>
<dbReference type="EMBL" id="LSSN01000468">
    <property type="protein sequence ID" value="OMJ23808.1"/>
    <property type="molecule type" value="Genomic_DNA"/>
</dbReference>
<feature type="compositionally biased region" description="Low complexity" evidence="3">
    <location>
        <begin position="826"/>
        <end position="859"/>
    </location>
</feature>
<dbReference type="PANTHER" id="PTHR12634:SF8">
    <property type="entry name" value="FIERY MOUNTAIN, ISOFORM D"/>
    <property type="match status" value="1"/>
</dbReference>
<dbReference type="STRING" id="133412.A0A1R1YAB0"/>
<dbReference type="GO" id="GO:0019888">
    <property type="term" value="F:protein phosphatase regulator activity"/>
    <property type="evidence" value="ECO:0007669"/>
    <property type="project" value="TreeGrafter"/>
</dbReference>
<sequence>MLWRFGFHHISKVELLLDKDGGTTIEDLFNEEDLMSEVKSHNHKLMEFLSERSNMKKMVELIVQGNVIDQKKDILLASDILTSDNWALKDALISESSSPNFYKPFHNPSQKFDSTIPDSSNNQSSPSRILLSDSQSFEKYYETPELLAILWKVVNSPKGQLDSLRAGCFSKVISMLLQYKKAEMLDFIMHQDNMVQTFINHLDVLPIMELLLKLAGLDEFSSEYGVLEWLSKQRLIPQLIDCINPINDEETHSLAAQVLLDLIVISHCNVSKHDSISRNILMDELKSIPIIERLLTYMLDTNEYNFTSSFINGVYILVELIRRSCSDPDQDSDIPQQIIGEDLIDLLKVISKNIYKLVDLLSNPRSNNKPVHSTIGYQVPLGFERLRVTELLAEVLHCSKMLAFNIKFDNNEPTNLPPNNSNLTTQDFVEPTNPENDPVPVGQSIRLAFVNENVLKNIVDLFFDYPWNNFLHSVVYDILHQVLTLQTDDESNLKLIVSLFKDAQITNRIVDAPTRFQNNPNFRMGYMGHLLGIAEEIVRLFELNYDIIIPLIEPYFDQNKWDEFVENASKEAKDRDLVQPDTYNNTNDSPSNLNNESSFNEYAYSYQYKDSNENDETDHGNNDNYLPNSESEPISDIITNSLTPSTNKSIHEIEDLQNSPINYDPLSIDYNISPLAVDEKDENAAIDSKSSDTSSITKNLKYNHTFDSNILIDSDLPNIMNIKDFPSIAHNSNSINETENKKKPLRIETGDVNKNQPLKIRDTSLLSSISLETRDTVNNLPSVNPSNQPQIHSNSTLPEPPTDTTKLSFSSISNEILEIEKEGHESINSQSLNSSNPNKNKKTPSLLNPIISPPSSSNIAEPVTSTNSLITHSSKQDSLLNFSEHSSNFVSDLSFRNQQEDSAESNELSLQFSEYLSSLSSKIKEATANRRTSKAETSKIKGKSFSNLENKINDNSNLDFLKSVNNSGLIINSFSSSNSSLYFDDSDIIPSKNTDLLTDETTSNVTDSAENVTNNTINLPKNSRRRSRSQSAGVGVSRSMAVVSAASGNTYNMNAATTEFVGHIQSDDLITEGLGISKSSMFNISSNLPINLNNPNRPSPTLHTVSTFGSSFQQNGSPIIKGYSTSQNPKDSDSKSNSHSSDFSQTSLQATDSLNIKDLSTDDNRVKGHKKPNNKSNREFRNKSSKSYASVLSQSPN</sequence>
<dbReference type="GO" id="GO:0019903">
    <property type="term" value="F:protein phosphatase binding"/>
    <property type="evidence" value="ECO:0007669"/>
    <property type="project" value="InterPro"/>
</dbReference>
<comment type="caution">
    <text evidence="4">The sequence shown here is derived from an EMBL/GenBank/DDBJ whole genome shotgun (WGS) entry which is preliminary data.</text>
</comment>
<feature type="region of interest" description="Disordered" evidence="3">
    <location>
        <begin position="1095"/>
        <end position="1197"/>
    </location>
</feature>
<dbReference type="AlphaFoldDB" id="A0A1R1YAB0"/>
<feature type="compositionally biased region" description="Polar residues" evidence="3">
    <location>
        <begin position="622"/>
        <end position="643"/>
    </location>
</feature>
<feature type="region of interest" description="Disordered" evidence="3">
    <location>
        <begin position="776"/>
        <end position="807"/>
    </location>
</feature>
<feature type="compositionally biased region" description="Polar residues" evidence="3">
    <location>
        <begin position="1099"/>
        <end position="1117"/>
    </location>
</feature>
<dbReference type="GO" id="GO:0005829">
    <property type="term" value="C:cytosol"/>
    <property type="evidence" value="ECO:0007669"/>
    <property type="project" value="TreeGrafter"/>
</dbReference>
<feature type="compositionally biased region" description="Polar residues" evidence="3">
    <location>
        <begin position="1185"/>
        <end position="1197"/>
    </location>
</feature>
<dbReference type="GO" id="GO:0005634">
    <property type="term" value="C:nucleus"/>
    <property type="evidence" value="ECO:0007669"/>
    <property type="project" value="TreeGrafter"/>
</dbReference>
<feature type="region of interest" description="Disordered" evidence="3">
    <location>
        <begin position="1014"/>
        <end position="1038"/>
    </location>
</feature>
<comment type="similarity">
    <text evidence="1">Belongs to the SAPS family.</text>
</comment>
<dbReference type="Pfam" id="PF04499">
    <property type="entry name" value="SAPS"/>
    <property type="match status" value="1"/>
</dbReference>